<evidence type="ECO:0000313" key="2">
    <source>
        <dbReference type="Proteomes" id="UP000717696"/>
    </source>
</evidence>
<gene>
    <name evidence="1" type="ORF">B0J13DRAFT_177197</name>
</gene>
<dbReference type="Proteomes" id="UP000717696">
    <property type="component" value="Unassembled WGS sequence"/>
</dbReference>
<proteinExistence type="predicted"/>
<accession>A0A9P9FCZ8</accession>
<protein>
    <submittedName>
        <fullName evidence="1">Uncharacterized protein</fullName>
    </submittedName>
</protein>
<sequence>MGSEENGPLHVRVHPQCGACGIAFKVDDRITSGYLRLTFDHDGLSKIERLQEVPEEHDSRHTLKAYVIEPAAVLSCVTVEFKFNRARLSIPNATRIRIWDTPAPPDLNRCLFLSYWGPSCSRFVTIPTRNCTGLTFFFLHLSIKAIHAHTGRSPSAQETFNRLSSEDRSNLIWIYVPLTPENPIIGFGVRLIRGRYELLQQAPCFLLRMELSGDLTIGPYHRSNTEDVTKRTPNWPTIVHNWPEPGRLVWNVGVYPSLGGDIHVSEYLSTYDRPHIEPPCYSSAPLERVVCTKAYYDPQTRHCKGILFEYNDKTKMAVGQCRVELDPFETCQTPSHMCYSVQQCGESDDMAINAATVRFITRKEYDDEENSTWERCSMTGTLIFWFTDKTVELEVQHPPQPGANLSKA</sequence>
<comment type="caution">
    <text evidence="1">The sequence shown here is derived from an EMBL/GenBank/DDBJ whole genome shotgun (WGS) entry which is preliminary data.</text>
</comment>
<dbReference type="EMBL" id="JAGMUU010000003">
    <property type="protein sequence ID" value="KAH7157708.1"/>
    <property type="molecule type" value="Genomic_DNA"/>
</dbReference>
<reference evidence="1" key="1">
    <citation type="journal article" date="2021" name="Nat. Commun.">
        <title>Genetic determinants of endophytism in the Arabidopsis root mycobiome.</title>
        <authorList>
            <person name="Mesny F."/>
            <person name="Miyauchi S."/>
            <person name="Thiergart T."/>
            <person name="Pickel B."/>
            <person name="Atanasova L."/>
            <person name="Karlsson M."/>
            <person name="Huettel B."/>
            <person name="Barry K.W."/>
            <person name="Haridas S."/>
            <person name="Chen C."/>
            <person name="Bauer D."/>
            <person name="Andreopoulos W."/>
            <person name="Pangilinan J."/>
            <person name="LaButti K."/>
            <person name="Riley R."/>
            <person name="Lipzen A."/>
            <person name="Clum A."/>
            <person name="Drula E."/>
            <person name="Henrissat B."/>
            <person name="Kohler A."/>
            <person name="Grigoriev I.V."/>
            <person name="Martin F.M."/>
            <person name="Hacquard S."/>
        </authorList>
    </citation>
    <scope>NUCLEOTIDE SEQUENCE</scope>
    <source>
        <strain evidence="1">MPI-CAGE-AT-0021</strain>
    </source>
</reference>
<dbReference type="OrthoDB" id="4763081at2759"/>
<name>A0A9P9FCZ8_9HYPO</name>
<organism evidence="1 2">
    <name type="scientific">Dactylonectria estremocensis</name>
    <dbReference type="NCBI Taxonomy" id="1079267"/>
    <lineage>
        <taxon>Eukaryota</taxon>
        <taxon>Fungi</taxon>
        <taxon>Dikarya</taxon>
        <taxon>Ascomycota</taxon>
        <taxon>Pezizomycotina</taxon>
        <taxon>Sordariomycetes</taxon>
        <taxon>Hypocreomycetidae</taxon>
        <taxon>Hypocreales</taxon>
        <taxon>Nectriaceae</taxon>
        <taxon>Dactylonectria</taxon>
    </lineage>
</organism>
<evidence type="ECO:0000313" key="1">
    <source>
        <dbReference type="EMBL" id="KAH7157708.1"/>
    </source>
</evidence>
<keyword evidence="2" id="KW-1185">Reference proteome</keyword>
<dbReference type="AlphaFoldDB" id="A0A9P9FCZ8"/>